<sequence length="172" mass="20368">DYILGSIHILNFRDGRGAWGFDDSRFRRDFEHYGSQQVYINYYKKLQKMIKSEDFDFDIVGHLDLPKKFNDNPTNKEEVFDEVMKSLELIKTRDLTVEVNTGGLRKPCKEQYPSEKIIKEMYSLDIPILLGSDAHKPKDIGYKFLKILKILKKIGYNQLAHFDKRQRNFIEI</sequence>
<reference evidence="2" key="1">
    <citation type="journal article" date="2014" name="Front. Microbiol.">
        <title>High frequency of phylogenetically diverse reductive dehalogenase-homologous genes in deep subseafloor sedimentary metagenomes.</title>
        <authorList>
            <person name="Kawai M."/>
            <person name="Futagami T."/>
            <person name="Toyoda A."/>
            <person name="Takaki Y."/>
            <person name="Nishi S."/>
            <person name="Hori S."/>
            <person name="Arai W."/>
            <person name="Tsubouchi T."/>
            <person name="Morono Y."/>
            <person name="Uchiyama I."/>
            <person name="Ito T."/>
            <person name="Fujiyama A."/>
            <person name="Inagaki F."/>
            <person name="Takami H."/>
        </authorList>
    </citation>
    <scope>NUCLEOTIDE SEQUENCE</scope>
    <source>
        <strain evidence="2">Expedition CK06-06</strain>
    </source>
</reference>
<dbReference type="GO" id="GO:0005737">
    <property type="term" value="C:cytoplasm"/>
    <property type="evidence" value="ECO:0007669"/>
    <property type="project" value="TreeGrafter"/>
</dbReference>
<accession>X0XGQ4</accession>
<name>X0XGQ4_9ZZZZ</name>
<comment type="caution">
    <text evidence="2">The sequence shown here is derived from an EMBL/GenBank/DDBJ whole genome shotgun (WGS) entry which is preliminary data.</text>
</comment>
<dbReference type="GO" id="GO:0004401">
    <property type="term" value="F:histidinol-phosphatase activity"/>
    <property type="evidence" value="ECO:0007669"/>
    <property type="project" value="InterPro"/>
</dbReference>
<organism evidence="2">
    <name type="scientific">marine sediment metagenome</name>
    <dbReference type="NCBI Taxonomy" id="412755"/>
    <lineage>
        <taxon>unclassified sequences</taxon>
        <taxon>metagenomes</taxon>
        <taxon>ecological metagenomes</taxon>
    </lineage>
</organism>
<dbReference type="InterPro" id="IPR016195">
    <property type="entry name" value="Pol/histidinol_Pase-like"/>
</dbReference>
<dbReference type="AlphaFoldDB" id="X0XGQ4"/>
<dbReference type="InterPro" id="IPR010140">
    <property type="entry name" value="Histidinol_P_phosphatase_HisJ"/>
</dbReference>
<dbReference type="Gene3D" id="3.20.20.140">
    <property type="entry name" value="Metal-dependent hydrolases"/>
    <property type="match status" value="1"/>
</dbReference>
<keyword evidence="1" id="KW-0378">Hydrolase</keyword>
<evidence type="ECO:0000256" key="1">
    <source>
        <dbReference type="ARBA" id="ARBA00022801"/>
    </source>
</evidence>
<dbReference type="UniPathway" id="UPA00031">
    <property type="reaction ID" value="UER00013"/>
</dbReference>
<dbReference type="PANTHER" id="PTHR21039">
    <property type="entry name" value="HISTIDINOL PHOSPHATASE-RELATED"/>
    <property type="match status" value="1"/>
</dbReference>
<proteinExistence type="predicted"/>
<feature type="non-terminal residue" evidence="2">
    <location>
        <position position="1"/>
    </location>
</feature>
<dbReference type="EMBL" id="BARS01045603">
    <property type="protein sequence ID" value="GAG34577.1"/>
    <property type="molecule type" value="Genomic_DNA"/>
</dbReference>
<gene>
    <name evidence="2" type="ORF">S01H1_68750</name>
</gene>
<dbReference type="PANTHER" id="PTHR21039:SF0">
    <property type="entry name" value="HISTIDINOL-PHOSPHATASE"/>
    <property type="match status" value="1"/>
</dbReference>
<dbReference type="SUPFAM" id="SSF89550">
    <property type="entry name" value="PHP domain-like"/>
    <property type="match status" value="1"/>
</dbReference>
<dbReference type="GO" id="GO:0000105">
    <property type="term" value="P:L-histidine biosynthetic process"/>
    <property type="evidence" value="ECO:0007669"/>
    <property type="project" value="UniProtKB-UniPathway"/>
</dbReference>
<dbReference type="NCBIfam" id="TIGR01856">
    <property type="entry name" value="hisJ_fam"/>
    <property type="match status" value="1"/>
</dbReference>
<evidence type="ECO:0000313" key="2">
    <source>
        <dbReference type="EMBL" id="GAG34577.1"/>
    </source>
</evidence>
<protein>
    <submittedName>
        <fullName evidence="2">Uncharacterized protein</fullName>
    </submittedName>
</protein>